<dbReference type="Gene3D" id="2.70.70.10">
    <property type="entry name" value="Glucose Permease (Domain IIA)"/>
    <property type="match status" value="1"/>
</dbReference>
<protein>
    <submittedName>
        <fullName evidence="3">Putative peptidase</fullName>
    </submittedName>
</protein>
<dbReference type="PANTHER" id="PTHR21666:SF270">
    <property type="entry name" value="MUREIN HYDROLASE ACTIVATOR ENVC"/>
    <property type="match status" value="1"/>
</dbReference>
<gene>
    <name evidence="3" type="ORF">ASZ90_018238</name>
</gene>
<name>A0A0W8E6W9_9ZZZZ</name>
<evidence type="ECO:0000313" key="3">
    <source>
        <dbReference type="EMBL" id="KUG04367.1"/>
    </source>
</evidence>
<dbReference type="SUPFAM" id="SSF51261">
    <property type="entry name" value="Duplicated hybrid motif"/>
    <property type="match status" value="1"/>
</dbReference>
<evidence type="ECO:0000256" key="1">
    <source>
        <dbReference type="SAM" id="MobiDB-lite"/>
    </source>
</evidence>
<dbReference type="AlphaFoldDB" id="A0A0W8E6W9"/>
<accession>A0A0W8E6W9</accession>
<proteinExistence type="predicted"/>
<dbReference type="FunFam" id="2.70.70.10:FF:000006">
    <property type="entry name" value="M23 family peptidase"/>
    <property type="match status" value="1"/>
</dbReference>
<reference evidence="3" key="1">
    <citation type="journal article" date="2015" name="Proc. Natl. Acad. Sci. U.S.A.">
        <title>Networks of energetic and metabolic interactions define dynamics in microbial communities.</title>
        <authorList>
            <person name="Embree M."/>
            <person name="Liu J.K."/>
            <person name="Al-Bassam M.M."/>
            <person name="Zengler K."/>
        </authorList>
    </citation>
    <scope>NUCLEOTIDE SEQUENCE</scope>
</reference>
<feature type="compositionally biased region" description="Polar residues" evidence="1">
    <location>
        <begin position="8"/>
        <end position="19"/>
    </location>
</feature>
<dbReference type="EMBL" id="LNQE01001851">
    <property type="protein sequence ID" value="KUG04367.1"/>
    <property type="molecule type" value="Genomic_DNA"/>
</dbReference>
<dbReference type="PANTHER" id="PTHR21666">
    <property type="entry name" value="PEPTIDASE-RELATED"/>
    <property type="match status" value="1"/>
</dbReference>
<dbReference type="GO" id="GO:0004222">
    <property type="term" value="F:metalloendopeptidase activity"/>
    <property type="evidence" value="ECO:0007669"/>
    <property type="project" value="TreeGrafter"/>
</dbReference>
<dbReference type="CDD" id="cd12797">
    <property type="entry name" value="M23_peptidase"/>
    <property type="match status" value="1"/>
</dbReference>
<sequence>MKEMMGISTDSNTKTTPSRGGQGGQDLVYAGRDNMNELSKAQWMKTELDRQEKEVDELLARVSNDLEYFRSIPNQWPVNGEITSCYGWRASPFGGRSESFHNGIDIANNVGCDIVAAADGTVTQAGWVQAYGRTVTIDHGYGFKTMYGHNYRLLVKEGQQVKKGDIIAVLGSSGRSTGPHLHFTIYKDDTALDPMLFLPE</sequence>
<comment type="caution">
    <text evidence="3">The sequence shown here is derived from an EMBL/GenBank/DDBJ whole genome shotgun (WGS) entry which is preliminary data.</text>
</comment>
<dbReference type="InterPro" id="IPR016047">
    <property type="entry name" value="M23ase_b-sheet_dom"/>
</dbReference>
<feature type="region of interest" description="Disordered" evidence="1">
    <location>
        <begin position="1"/>
        <end position="29"/>
    </location>
</feature>
<dbReference type="InterPro" id="IPR050570">
    <property type="entry name" value="Cell_wall_metabolism_enzyme"/>
</dbReference>
<dbReference type="Pfam" id="PF01551">
    <property type="entry name" value="Peptidase_M23"/>
    <property type="match status" value="1"/>
</dbReference>
<evidence type="ECO:0000259" key="2">
    <source>
        <dbReference type="Pfam" id="PF01551"/>
    </source>
</evidence>
<dbReference type="InterPro" id="IPR011055">
    <property type="entry name" value="Dup_hybrid_motif"/>
</dbReference>
<feature type="domain" description="M23ase beta-sheet core" evidence="2">
    <location>
        <begin position="100"/>
        <end position="194"/>
    </location>
</feature>
<organism evidence="3">
    <name type="scientific">hydrocarbon metagenome</name>
    <dbReference type="NCBI Taxonomy" id="938273"/>
    <lineage>
        <taxon>unclassified sequences</taxon>
        <taxon>metagenomes</taxon>
        <taxon>ecological metagenomes</taxon>
    </lineage>
</organism>